<dbReference type="AlphaFoldDB" id="A0A897MW18"/>
<evidence type="ECO:0000256" key="2">
    <source>
        <dbReference type="ARBA" id="ARBA00023163"/>
    </source>
</evidence>
<reference evidence="4" key="1">
    <citation type="submission" date="2020-11" db="EMBL/GenBank/DDBJ databases">
        <title>Carbohydrate-dependent, anaerobic sulfur respiration: A novel catabolism in halophilic archaea.</title>
        <authorList>
            <person name="Sorokin D.Y."/>
            <person name="Messina E."/>
            <person name="Smedile F."/>
            <person name="La Cono V."/>
            <person name="Hallsworth J.E."/>
            <person name="Yakimov M.M."/>
        </authorList>
    </citation>
    <scope>NUCLEOTIDE SEQUENCE</scope>
    <source>
        <strain evidence="4">HSR12-1</strain>
    </source>
</reference>
<dbReference type="Proteomes" id="UP000663525">
    <property type="component" value="Chromosome"/>
</dbReference>
<sequence>MTVSQHETRATTDPDEAGIRMTLSFPEPDAARELLLFLGRSMEDGSFSIDAVGSTDAGPHVIAVDDITDAQRSTASYAVACGYYDNPRSARLADIAAAFDRSESAISQRLNAVERHLVRSFVDANDGESGAVDR</sequence>
<evidence type="ECO:0000259" key="3">
    <source>
        <dbReference type="Pfam" id="PF04967"/>
    </source>
</evidence>
<dbReference type="Pfam" id="PF04967">
    <property type="entry name" value="HTH_10"/>
    <property type="match status" value="1"/>
</dbReference>
<dbReference type="PANTHER" id="PTHR34236">
    <property type="entry name" value="DIMETHYL SULFOXIDE REDUCTASE TRANSCRIPTIONAL ACTIVATOR"/>
    <property type="match status" value="1"/>
</dbReference>
<proteinExistence type="predicted"/>
<keyword evidence="1" id="KW-0805">Transcription regulation</keyword>
<organism evidence="4 5">
    <name type="scientific">Halapricum desulfuricans</name>
    <dbReference type="NCBI Taxonomy" id="2841257"/>
    <lineage>
        <taxon>Archaea</taxon>
        <taxon>Methanobacteriati</taxon>
        <taxon>Methanobacteriota</taxon>
        <taxon>Stenosarchaea group</taxon>
        <taxon>Halobacteria</taxon>
        <taxon>Halobacteriales</taxon>
        <taxon>Haloarculaceae</taxon>
        <taxon>Halapricum</taxon>
    </lineage>
</organism>
<dbReference type="EMBL" id="CP064787">
    <property type="protein sequence ID" value="QSG04461.1"/>
    <property type="molecule type" value="Genomic_DNA"/>
</dbReference>
<gene>
    <name evidence="4" type="ORF">HSR121_0100</name>
</gene>
<evidence type="ECO:0000256" key="1">
    <source>
        <dbReference type="ARBA" id="ARBA00023015"/>
    </source>
</evidence>
<accession>A0A897MW18</accession>
<feature type="domain" description="HTH bat-type" evidence="3">
    <location>
        <begin position="67"/>
        <end position="118"/>
    </location>
</feature>
<keyword evidence="2" id="KW-0804">Transcription</keyword>
<evidence type="ECO:0000313" key="4">
    <source>
        <dbReference type="EMBL" id="QSG04461.1"/>
    </source>
</evidence>
<name>A0A897MW18_9EURY</name>
<protein>
    <submittedName>
        <fullName evidence="4">Transcriptional regulator, contains HTH domain</fullName>
    </submittedName>
</protein>
<evidence type="ECO:0000313" key="5">
    <source>
        <dbReference type="Proteomes" id="UP000663525"/>
    </source>
</evidence>
<dbReference type="PANTHER" id="PTHR34236:SF1">
    <property type="entry name" value="DIMETHYL SULFOXIDE REDUCTASE TRANSCRIPTIONAL ACTIVATOR"/>
    <property type="match status" value="1"/>
</dbReference>
<dbReference type="InterPro" id="IPR007050">
    <property type="entry name" value="HTH_bacterioopsin"/>
</dbReference>